<keyword evidence="15" id="KW-1185">Reference proteome</keyword>
<keyword evidence="10" id="KW-0965">Cell junction</keyword>
<evidence type="ECO:0000256" key="3">
    <source>
        <dbReference type="ARBA" id="ARBA00004536"/>
    </source>
</evidence>
<name>A0A2G5U2W3_9PELO</name>
<keyword evidence="6" id="KW-1003">Cell membrane</keyword>
<dbReference type="GO" id="GO:0005886">
    <property type="term" value="C:plasma membrane"/>
    <property type="evidence" value="ECO:0007669"/>
    <property type="project" value="UniProtKB-SubCell"/>
</dbReference>
<dbReference type="Proteomes" id="UP000230233">
    <property type="component" value="Chromosome IV"/>
</dbReference>
<dbReference type="SUPFAM" id="SSF47220">
    <property type="entry name" value="alpha-catenin/vinculin-like"/>
    <property type="match status" value="1"/>
</dbReference>
<evidence type="ECO:0000256" key="8">
    <source>
        <dbReference type="ARBA" id="ARBA00022737"/>
    </source>
</evidence>
<accession>A0A2G5U2W3</accession>
<comment type="subcellular location">
    <subcellularLocation>
        <location evidence="3">Cell junction</location>
        <location evidence="3">Adherens junction</location>
    </subcellularLocation>
    <subcellularLocation>
        <location evidence="2">Cell membrane</location>
        <topology evidence="2">Peripheral membrane protein</topology>
        <orientation evidence="2">Cytoplasmic side</orientation>
    </subcellularLocation>
    <subcellularLocation>
        <location evidence="1">Cytoplasm</location>
        <location evidence="1">Cytoskeleton</location>
    </subcellularLocation>
</comment>
<evidence type="ECO:0000256" key="9">
    <source>
        <dbReference type="ARBA" id="ARBA00022889"/>
    </source>
</evidence>
<gene>
    <name evidence="14" type="primary">Cnig_chr_IV.g13705</name>
    <name evidence="14" type="ORF">B9Z55_013705</name>
</gene>
<dbReference type="InterPro" id="IPR006077">
    <property type="entry name" value="Vinculin/catenin"/>
</dbReference>
<proteinExistence type="inferred from homology"/>
<evidence type="ECO:0000256" key="4">
    <source>
        <dbReference type="ARBA" id="ARBA00008376"/>
    </source>
</evidence>
<dbReference type="EMBL" id="PDUG01000004">
    <property type="protein sequence ID" value="PIC33887.1"/>
    <property type="molecule type" value="Genomic_DNA"/>
</dbReference>
<evidence type="ECO:0000256" key="12">
    <source>
        <dbReference type="ARBA" id="ARBA00023203"/>
    </source>
</evidence>
<dbReference type="STRING" id="1611254.A0A2G5U2W3"/>
<dbReference type="PANTHER" id="PTHR46180">
    <property type="entry name" value="VINCULIN"/>
    <property type="match status" value="1"/>
</dbReference>
<evidence type="ECO:0000256" key="2">
    <source>
        <dbReference type="ARBA" id="ARBA00004413"/>
    </source>
</evidence>
<organism evidence="14 15">
    <name type="scientific">Caenorhabditis nigoni</name>
    <dbReference type="NCBI Taxonomy" id="1611254"/>
    <lineage>
        <taxon>Eukaryota</taxon>
        <taxon>Metazoa</taxon>
        <taxon>Ecdysozoa</taxon>
        <taxon>Nematoda</taxon>
        <taxon>Chromadorea</taxon>
        <taxon>Rhabditida</taxon>
        <taxon>Rhabditina</taxon>
        <taxon>Rhabditomorpha</taxon>
        <taxon>Rhabditoidea</taxon>
        <taxon>Rhabditidae</taxon>
        <taxon>Peloderinae</taxon>
        <taxon>Caenorhabditis</taxon>
    </lineage>
</organism>
<comment type="similarity">
    <text evidence="4">Belongs to the vinculin/alpha-catenin family.</text>
</comment>
<dbReference type="GO" id="GO:0005198">
    <property type="term" value="F:structural molecule activity"/>
    <property type="evidence" value="ECO:0007669"/>
    <property type="project" value="InterPro"/>
</dbReference>
<dbReference type="Pfam" id="PF01044">
    <property type="entry name" value="Vinculin"/>
    <property type="match status" value="1"/>
</dbReference>
<keyword evidence="12" id="KW-0009">Actin-binding</keyword>
<dbReference type="InterPro" id="IPR000633">
    <property type="entry name" value="Vinculin_CS"/>
</dbReference>
<reference evidence="15" key="1">
    <citation type="submission" date="2017-10" db="EMBL/GenBank/DDBJ databases">
        <title>Rapid genome shrinkage in a self-fertile nematode reveals novel sperm competition proteins.</title>
        <authorList>
            <person name="Yin D."/>
            <person name="Schwarz E.M."/>
            <person name="Thomas C.G."/>
            <person name="Felde R.L."/>
            <person name="Korf I.F."/>
            <person name="Cutter A.D."/>
            <person name="Schartner C.M."/>
            <person name="Ralston E.J."/>
            <person name="Meyer B.J."/>
            <person name="Haag E.S."/>
        </authorList>
    </citation>
    <scope>NUCLEOTIDE SEQUENCE [LARGE SCALE GENOMIC DNA]</scope>
    <source>
        <strain evidence="15">JU1422</strain>
    </source>
</reference>
<evidence type="ECO:0000256" key="6">
    <source>
        <dbReference type="ARBA" id="ARBA00022475"/>
    </source>
</evidence>
<evidence type="ECO:0000256" key="13">
    <source>
        <dbReference type="ARBA" id="ARBA00023212"/>
    </source>
</evidence>
<keyword evidence="7" id="KW-0963">Cytoplasm</keyword>
<dbReference type="Gene3D" id="1.20.120.810">
    <property type="entry name" value="Vinculin, Vh2 four-helix bundle"/>
    <property type="match status" value="1"/>
</dbReference>
<dbReference type="AlphaFoldDB" id="A0A2G5U2W3"/>
<keyword evidence="9" id="KW-0130">Cell adhesion</keyword>
<evidence type="ECO:0000313" key="14">
    <source>
        <dbReference type="EMBL" id="PIC33887.1"/>
    </source>
</evidence>
<dbReference type="GO" id="GO:0007155">
    <property type="term" value="P:cell adhesion"/>
    <property type="evidence" value="ECO:0007669"/>
    <property type="project" value="UniProtKB-KW"/>
</dbReference>
<dbReference type="GO" id="GO:0015629">
    <property type="term" value="C:actin cytoskeleton"/>
    <property type="evidence" value="ECO:0007669"/>
    <property type="project" value="InterPro"/>
</dbReference>
<keyword evidence="8" id="KW-0677">Repeat</keyword>
<dbReference type="OrthoDB" id="29742at2759"/>
<dbReference type="InterPro" id="IPR017997">
    <property type="entry name" value="Vinculin"/>
</dbReference>
<comment type="caution">
    <text evidence="14">The sequence shown here is derived from an EMBL/GenBank/DDBJ whole genome shotgun (WGS) entry which is preliminary data.</text>
</comment>
<dbReference type="PROSITE" id="PS00663">
    <property type="entry name" value="VINCULIN_1"/>
    <property type="match status" value="1"/>
</dbReference>
<evidence type="ECO:0000313" key="15">
    <source>
        <dbReference type="Proteomes" id="UP000230233"/>
    </source>
</evidence>
<dbReference type="InterPro" id="IPR036723">
    <property type="entry name" value="Alpha-catenin/vinculin-like_sf"/>
</dbReference>
<keyword evidence="13" id="KW-0206">Cytoskeleton</keyword>
<evidence type="ECO:0000256" key="5">
    <source>
        <dbReference type="ARBA" id="ARBA00014125"/>
    </source>
</evidence>
<dbReference type="GO" id="GO:0005912">
    <property type="term" value="C:adherens junction"/>
    <property type="evidence" value="ECO:0007669"/>
    <property type="project" value="UniProtKB-SubCell"/>
</dbReference>
<evidence type="ECO:0000256" key="10">
    <source>
        <dbReference type="ARBA" id="ARBA00022949"/>
    </source>
</evidence>
<keyword evidence="11" id="KW-0472">Membrane</keyword>
<evidence type="ECO:0000256" key="7">
    <source>
        <dbReference type="ARBA" id="ARBA00022490"/>
    </source>
</evidence>
<dbReference type="GO" id="GO:0051015">
    <property type="term" value="F:actin filament binding"/>
    <property type="evidence" value="ECO:0007669"/>
    <property type="project" value="InterPro"/>
</dbReference>
<sequence length="232" mass="25952">MPVFHTKTIENILEPVAQQVSRLVILHEEANDGNAMPDLTGPVGMVSRAVGNLIQVGYDTCDHSDDRILQQDMPPALQRVEGSSKLLEESSYSLKHDPYSVPARKKLIDGARGILQGTSALLLCFDESEVRKIIRICRKVNDYVAVSEVIESMADLQQFVKDISPVLHDVTNDVNLRQQELTHQVHREILIRCLDSIKTIAPVLICSMKTSIELGTPIHVKDMLKPWPIETL</sequence>
<evidence type="ECO:0000256" key="1">
    <source>
        <dbReference type="ARBA" id="ARBA00004245"/>
    </source>
</evidence>
<protein>
    <recommendedName>
        <fullName evidence="5">Vinculin</fullName>
    </recommendedName>
</protein>
<evidence type="ECO:0000256" key="11">
    <source>
        <dbReference type="ARBA" id="ARBA00023136"/>
    </source>
</evidence>